<protein>
    <submittedName>
        <fullName evidence="1">Uncharacterized protein</fullName>
    </submittedName>
</protein>
<name>A0A1C7MKH0_GRIFR</name>
<sequence>MDSGASWSGLSFQGTFGMRLSMLRRPFFEGEAGDWVKGKESQMVGGKQTYSGAAENRGEDVRLVLAVVETGVAGRLRALLIFDHIDGKVKNDVEVNEGVVCDSRRNKLEGVNAPQQMHVVRKINQSWR</sequence>
<keyword evidence="2" id="KW-1185">Reference proteome</keyword>
<dbReference type="EMBL" id="LUGG01000002">
    <property type="protein sequence ID" value="OBZ77381.1"/>
    <property type="molecule type" value="Genomic_DNA"/>
</dbReference>
<organism evidence="1 2">
    <name type="scientific">Grifola frondosa</name>
    <name type="common">Maitake</name>
    <name type="synonym">Polyporus frondosus</name>
    <dbReference type="NCBI Taxonomy" id="5627"/>
    <lineage>
        <taxon>Eukaryota</taxon>
        <taxon>Fungi</taxon>
        <taxon>Dikarya</taxon>
        <taxon>Basidiomycota</taxon>
        <taxon>Agaricomycotina</taxon>
        <taxon>Agaricomycetes</taxon>
        <taxon>Polyporales</taxon>
        <taxon>Grifolaceae</taxon>
        <taxon>Grifola</taxon>
    </lineage>
</organism>
<dbReference type="AlphaFoldDB" id="A0A1C7MKH0"/>
<accession>A0A1C7MKH0</accession>
<comment type="caution">
    <text evidence="1">The sequence shown here is derived from an EMBL/GenBank/DDBJ whole genome shotgun (WGS) entry which is preliminary data.</text>
</comment>
<dbReference type="Proteomes" id="UP000092993">
    <property type="component" value="Unassembled WGS sequence"/>
</dbReference>
<reference evidence="1 2" key="1">
    <citation type="submission" date="2016-03" db="EMBL/GenBank/DDBJ databases">
        <title>Whole genome sequencing of Grifola frondosa 9006-11.</title>
        <authorList>
            <person name="Min B."/>
            <person name="Park H."/>
            <person name="Kim J.-G."/>
            <person name="Cho H."/>
            <person name="Oh Y.-L."/>
            <person name="Kong W.-S."/>
            <person name="Choi I.-G."/>
        </authorList>
    </citation>
    <scope>NUCLEOTIDE SEQUENCE [LARGE SCALE GENOMIC DNA]</scope>
    <source>
        <strain evidence="1 2">9006-11</strain>
    </source>
</reference>
<evidence type="ECO:0000313" key="1">
    <source>
        <dbReference type="EMBL" id="OBZ77381.1"/>
    </source>
</evidence>
<evidence type="ECO:0000313" key="2">
    <source>
        <dbReference type="Proteomes" id="UP000092993"/>
    </source>
</evidence>
<gene>
    <name evidence="1" type="ORF">A0H81_02743</name>
</gene>
<proteinExistence type="predicted"/>